<dbReference type="SMART" id="SM00471">
    <property type="entry name" value="HDc"/>
    <property type="match status" value="1"/>
</dbReference>
<dbReference type="RefSeq" id="WP_353718094.1">
    <property type="nucleotide sequence ID" value="NZ_CP159289.1"/>
</dbReference>
<gene>
    <name evidence="3" type="ORF">ABV298_20835</name>
</gene>
<evidence type="ECO:0000313" key="3">
    <source>
        <dbReference type="EMBL" id="XCH22767.1"/>
    </source>
</evidence>
<dbReference type="Pfam" id="PF01966">
    <property type="entry name" value="HD"/>
    <property type="match status" value="1"/>
</dbReference>
<dbReference type="EMBL" id="CP159289">
    <property type="protein sequence ID" value="XCH22767.1"/>
    <property type="molecule type" value="Genomic_DNA"/>
</dbReference>
<dbReference type="InterPro" id="IPR006674">
    <property type="entry name" value="HD_domain"/>
</dbReference>
<feature type="domain" description="HD/PDEase" evidence="2">
    <location>
        <begin position="26"/>
        <end position="141"/>
    </location>
</feature>
<dbReference type="Gene3D" id="1.10.3210.10">
    <property type="entry name" value="Hypothetical protein af1432"/>
    <property type="match status" value="1"/>
</dbReference>
<proteinExistence type="predicted"/>
<dbReference type="SUPFAM" id="SSF109604">
    <property type="entry name" value="HD-domain/PDEase-like"/>
    <property type="match status" value="1"/>
</dbReference>
<evidence type="ECO:0000259" key="2">
    <source>
        <dbReference type="SMART" id="SM00471"/>
    </source>
</evidence>
<reference evidence="3" key="1">
    <citation type="submission" date="2024-06" db="EMBL/GenBank/DDBJ databases">
        <title>Sequencing and assembly of the genome of Dyadobacter sp. strain 676, a symbiont of Cyamopsis tetragonoloba.</title>
        <authorList>
            <person name="Guro P."/>
            <person name="Sazanova A."/>
            <person name="Kuznetsova I."/>
            <person name="Belimov A."/>
            <person name="Safronova V."/>
        </authorList>
    </citation>
    <scope>NUCLEOTIDE SEQUENCE</scope>
    <source>
        <strain evidence="3">676</strain>
    </source>
</reference>
<name>A0AAU8FGF8_9BACT</name>
<dbReference type="CDD" id="cd00077">
    <property type="entry name" value="HDc"/>
    <property type="match status" value="1"/>
</dbReference>
<dbReference type="InterPro" id="IPR003607">
    <property type="entry name" value="HD/PDEase_dom"/>
</dbReference>
<dbReference type="AlphaFoldDB" id="A0AAU8FGF8"/>
<accession>A0AAU8FGF8</accession>
<sequence length="237" mass="27071">MNYNHRLDKVKYHVHHFFGTKALAQLSYHNLVHTEAVVANAVKIANHYRLEDRETFIVVTAAWFHDTGYSTGEAFGHEKRGAEMAAGFLRSEGLEEDVIAEVEGCILATVWPQNPANFLQQVVCDADLYHLGTPEFSDWNKLVRKEAEQRLGRKIDKTEWRKSTIKLLENHRYQTDYCRDLLDKQKKKNLEKLKQKLLEESLEAGEENTALPEAGRTTLSTGGRFHGGRFHGGHGII</sequence>
<protein>
    <submittedName>
        <fullName evidence="3">HD domain-containing protein</fullName>
    </submittedName>
</protein>
<organism evidence="3">
    <name type="scientific">Dyadobacter sp. 676</name>
    <dbReference type="NCBI Taxonomy" id="3088362"/>
    <lineage>
        <taxon>Bacteria</taxon>
        <taxon>Pseudomonadati</taxon>
        <taxon>Bacteroidota</taxon>
        <taxon>Cytophagia</taxon>
        <taxon>Cytophagales</taxon>
        <taxon>Spirosomataceae</taxon>
        <taxon>Dyadobacter</taxon>
    </lineage>
</organism>
<feature type="region of interest" description="Disordered" evidence="1">
    <location>
        <begin position="204"/>
        <end position="225"/>
    </location>
</feature>
<evidence type="ECO:0000256" key="1">
    <source>
        <dbReference type="SAM" id="MobiDB-lite"/>
    </source>
</evidence>